<dbReference type="Proteomes" id="UP000789366">
    <property type="component" value="Unassembled WGS sequence"/>
</dbReference>
<accession>A0ACA9JZ36</accession>
<name>A0ACA9JZ36_9GLOM</name>
<sequence length="132" mass="15272">MKADFTCLILIASIAIAQALPQSGQNDQADQSMKEQPPIPRKNMIPRQDMMMPQQEMMMPQQEMMMPQQDMMMPQQEAMMQPFDSMPCEESFFYHGGCQMCPFEYFHKLGNCMGFQPMPFMMGIQPTQPITQ</sequence>
<comment type="caution">
    <text evidence="1">The sequence shown here is derived from an EMBL/GenBank/DDBJ whole genome shotgun (WGS) entry which is preliminary data.</text>
</comment>
<evidence type="ECO:0000313" key="2">
    <source>
        <dbReference type="Proteomes" id="UP000789366"/>
    </source>
</evidence>
<gene>
    <name evidence="1" type="ORF">SPELUC_LOCUS339</name>
</gene>
<feature type="non-terminal residue" evidence="1">
    <location>
        <position position="132"/>
    </location>
</feature>
<dbReference type="EMBL" id="CAJVPW010000119">
    <property type="protein sequence ID" value="CAG8443390.1"/>
    <property type="molecule type" value="Genomic_DNA"/>
</dbReference>
<evidence type="ECO:0000313" key="1">
    <source>
        <dbReference type="EMBL" id="CAG8443390.1"/>
    </source>
</evidence>
<organism evidence="1 2">
    <name type="scientific">Cetraspora pellucida</name>
    <dbReference type="NCBI Taxonomy" id="1433469"/>
    <lineage>
        <taxon>Eukaryota</taxon>
        <taxon>Fungi</taxon>
        <taxon>Fungi incertae sedis</taxon>
        <taxon>Mucoromycota</taxon>
        <taxon>Glomeromycotina</taxon>
        <taxon>Glomeromycetes</taxon>
        <taxon>Diversisporales</taxon>
        <taxon>Gigasporaceae</taxon>
        <taxon>Cetraspora</taxon>
    </lineage>
</organism>
<protein>
    <submittedName>
        <fullName evidence="1">15010_t:CDS:1</fullName>
    </submittedName>
</protein>
<keyword evidence="2" id="KW-1185">Reference proteome</keyword>
<proteinExistence type="predicted"/>
<reference evidence="1" key="1">
    <citation type="submission" date="2021-06" db="EMBL/GenBank/DDBJ databases">
        <authorList>
            <person name="Kallberg Y."/>
            <person name="Tangrot J."/>
            <person name="Rosling A."/>
        </authorList>
    </citation>
    <scope>NUCLEOTIDE SEQUENCE</scope>
    <source>
        <strain evidence="1">28 12/20/2015</strain>
    </source>
</reference>